<dbReference type="Proteomes" id="UP000828390">
    <property type="component" value="Unassembled WGS sequence"/>
</dbReference>
<evidence type="ECO:0000313" key="2">
    <source>
        <dbReference type="Proteomes" id="UP000828390"/>
    </source>
</evidence>
<comment type="caution">
    <text evidence="1">The sequence shown here is derived from an EMBL/GenBank/DDBJ whole genome shotgun (WGS) entry which is preliminary data.</text>
</comment>
<gene>
    <name evidence="1" type="ORF">DPMN_139264</name>
</gene>
<keyword evidence="2" id="KW-1185">Reference proteome</keyword>
<sequence length="139" mass="15462">MNAAVFVLGELRSIKGPFIPSNGYWAGIKVEQNRLEVGEKDKPRTLVMYSTVPVVCPPPHDVTCHLDIDLDPINNNSVLDFYRQSDFEDFSEAPVHKDLELVDQSVGDYPGLRAWIDRDAAFQTGLRSGLDVADTTLPC</sequence>
<accession>A0A9D4G8Q8</accession>
<evidence type="ECO:0000313" key="1">
    <source>
        <dbReference type="EMBL" id="KAH3810866.1"/>
    </source>
</evidence>
<dbReference type="AlphaFoldDB" id="A0A9D4G8Q8"/>
<protein>
    <submittedName>
        <fullName evidence="1">Uncharacterized protein</fullName>
    </submittedName>
</protein>
<reference evidence="1" key="2">
    <citation type="submission" date="2020-11" db="EMBL/GenBank/DDBJ databases">
        <authorList>
            <person name="McCartney M.A."/>
            <person name="Auch B."/>
            <person name="Kono T."/>
            <person name="Mallez S."/>
            <person name="Becker A."/>
            <person name="Gohl D.M."/>
            <person name="Silverstein K.A.T."/>
            <person name="Koren S."/>
            <person name="Bechman K.B."/>
            <person name="Herman A."/>
            <person name="Abrahante J.E."/>
            <person name="Garbe J."/>
        </authorList>
    </citation>
    <scope>NUCLEOTIDE SEQUENCE</scope>
    <source>
        <strain evidence="1">Duluth1</strain>
        <tissue evidence="1">Whole animal</tissue>
    </source>
</reference>
<organism evidence="1 2">
    <name type="scientific">Dreissena polymorpha</name>
    <name type="common">Zebra mussel</name>
    <name type="synonym">Mytilus polymorpha</name>
    <dbReference type="NCBI Taxonomy" id="45954"/>
    <lineage>
        <taxon>Eukaryota</taxon>
        <taxon>Metazoa</taxon>
        <taxon>Spiralia</taxon>
        <taxon>Lophotrochozoa</taxon>
        <taxon>Mollusca</taxon>
        <taxon>Bivalvia</taxon>
        <taxon>Autobranchia</taxon>
        <taxon>Heteroconchia</taxon>
        <taxon>Euheterodonta</taxon>
        <taxon>Imparidentia</taxon>
        <taxon>Neoheterodontei</taxon>
        <taxon>Myida</taxon>
        <taxon>Dreissenoidea</taxon>
        <taxon>Dreissenidae</taxon>
        <taxon>Dreissena</taxon>
    </lineage>
</organism>
<name>A0A9D4G8Q8_DREPO</name>
<dbReference type="EMBL" id="JAIWYP010000006">
    <property type="protein sequence ID" value="KAH3810866.1"/>
    <property type="molecule type" value="Genomic_DNA"/>
</dbReference>
<proteinExistence type="predicted"/>
<reference evidence="1" key="1">
    <citation type="journal article" date="2019" name="bioRxiv">
        <title>The Genome of the Zebra Mussel, Dreissena polymorpha: A Resource for Invasive Species Research.</title>
        <authorList>
            <person name="McCartney M.A."/>
            <person name="Auch B."/>
            <person name="Kono T."/>
            <person name="Mallez S."/>
            <person name="Zhang Y."/>
            <person name="Obille A."/>
            <person name="Becker A."/>
            <person name="Abrahante J.E."/>
            <person name="Garbe J."/>
            <person name="Badalamenti J.P."/>
            <person name="Herman A."/>
            <person name="Mangelson H."/>
            <person name="Liachko I."/>
            <person name="Sullivan S."/>
            <person name="Sone E.D."/>
            <person name="Koren S."/>
            <person name="Silverstein K.A.T."/>
            <person name="Beckman K.B."/>
            <person name="Gohl D.M."/>
        </authorList>
    </citation>
    <scope>NUCLEOTIDE SEQUENCE</scope>
    <source>
        <strain evidence="1">Duluth1</strain>
        <tissue evidence="1">Whole animal</tissue>
    </source>
</reference>